<dbReference type="InterPro" id="IPR056100">
    <property type="entry name" value="DUF7683"/>
</dbReference>
<evidence type="ECO:0000313" key="3">
    <source>
        <dbReference type="Proteomes" id="UP000229730"/>
    </source>
</evidence>
<organism evidence="2 3">
    <name type="scientific">Paremcibacter congregatus</name>
    <dbReference type="NCBI Taxonomy" id="2043170"/>
    <lineage>
        <taxon>Bacteria</taxon>
        <taxon>Pseudomonadati</taxon>
        <taxon>Pseudomonadota</taxon>
        <taxon>Alphaproteobacteria</taxon>
        <taxon>Emcibacterales</taxon>
        <taxon>Emcibacteraceae</taxon>
        <taxon>Paremcibacter</taxon>
    </lineage>
</organism>
<name>A0A2G4YR46_9PROT</name>
<dbReference type="Proteomes" id="UP000229730">
    <property type="component" value="Unassembled WGS sequence"/>
</dbReference>
<reference evidence="2 3" key="1">
    <citation type="submission" date="2017-10" db="EMBL/GenBank/DDBJ databases">
        <title>Frigbacter circumglobatus gen. nov. sp. nov., isolated from sediment cultured in situ.</title>
        <authorList>
            <person name="Zhao Z."/>
        </authorList>
    </citation>
    <scope>NUCLEOTIDE SEQUENCE [LARGE SCALE GENOMIC DNA]</scope>
    <source>
        <strain evidence="2 3">ZYL</strain>
    </source>
</reference>
<dbReference type="InParanoid" id="A0A2G4YR46"/>
<gene>
    <name evidence="2" type="ORF">CRD36_10815</name>
</gene>
<dbReference type="OrthoDB" id="286090at2"/>
<protein>
    <recommendedName>
        <fullName evidence="1">DUF7683 domain-containing protein</fullName>
    </recommendedName>
</protein>
<evidence type="ECO:0000313" key="2">
    <source>
        <dbReference type="EMBL" id="PHZ84767.1"/>
    </source>
</evidence>
<accession>A0A2G4YR46</accession>
<dbReference type="AlphaFoldDB" id="A0A2G4YR46"/>
<dbReference type="EMBL" id="PDEM01000023">
    <property type="protein sequence ID" value="PHZ84767.1"/>
    <property type="molecule type" value="Genomic_DNA"/>
</dbReference>
<dbReference type="Pfam" id="PF24731">
    <property type="entry name" value="DUF7683"/>
    <property type="match status" value="1"/>
</dbReference>
<feature type="domain" description="DUF7683" evidence="1">
    <location>
        <begin position="200"/>
        <end position="255"/>
    </location>
</feature>
<keyword evidence="3" id="KW-1185">Reference proteome</keyword>
<dbReference type="RefSeq" id="WP_099473104.1">
    <property type="nucleotide sequence ID" value="NZ_CP041025.1"/>
</dbReference>
<comment type="caution">
    <text evidence="2">The sequence shown here is derived from an EMBL/GenBank/DDBJ whole genome shotgun (WGS) entry which is preliminary data.</text>
</comment>
<proteinExistence type="predicted"/>
<evidence type="ECO:0000259" key="1">
    <source>
        <dbReference type="Pfam" id="PF24731"/>
    </source>
</evidence>
<sequence length="262" mass="31440">MQQYCITKYDKSKRDKNGTYPDDCDQWTESCDVGRHINGKKVQLRDYFRVEDRYIKAALALFDYADLPYLRLTNAHLHDYQMEILRKKNKHFHELSFSSIDFREDAIICRDEIPTVLKMIFRNLGEAKLEFQGKFFIHIGWDFYMYIGAHVSNNSLIEKIEEDGLYVLEWDSPYTPQKMNELELFIDRSSKETNLYDDSFRIEINVKELHSLRDLWGYSKEHPFLGVWEIKSDHAEGLKPFVSHAFDFDKFRYWLHTDGWED</sequence>